<evidence type="ECO:0000313" key="1">
    <source>
        <dbReference type="EMBL" id="EXI91020.1"/>
    </source>
</evidence>
<sequence length="77" mass="8521">MNLVYDSAHYAIVAYPVQEGFEVVDKAASRSLFIQGSVARALRRTLDEIPDHERDEESIDAVLDTYCAGAARAIVLH</sequence>
<proteinExistence type="predicted"/>
<dbReference type="Proteomes" id="UP000022141">
    <property type="component" value="Unassembled WGS sequence"/>
</dbReference>
<dbReference type="InterPro" id="IPR021951">
    <property type="entry name" value="DUF3567"/>
</dbReference>
<dbReference type="Pfam" id="PF12091">
    <property type="entry name" value="DUF3567"/>
    <property type="match status" value="1"/>
</dbReference>
<evidence type="ECO:0000313" key="2">
    <source>
        <dbReference type="Proteomes" id="UP000022141"/>
    </source>
</evidence>
<dbReference type="EMBL" id="JEMY01000003">
    <property type="protein sequence ID" value="EXI91020.1"/>
    <property type="molecule type" value="Genomic_DNA"/>
</dbReference>
<keyword evidence="2" id="KW-1185">Reference proteome</keyword>
<accession>A0A011QPP0</accession>
<dbReference type="AlphaFoldDB" id="A0A011QPP0"/>
<dbReference type="PATRIC" id="fig|1454004.3.peg.372"/>
<reference evidence="1" key="1">
    <citation type="submission" date="2014-02" db="EMBL/GenBank/DDBJ databases">
        <title>Expanding our view of genomic diversity in Candidatus Accumulibacter clades.</title>
        <authorList>
            <person name="Skennerton C.T."/>
            <person name="Barr J.J."/>
            <person name="Slater F.R."/>
            <person name="Bond P.L."/>
            <person name="Tyson G.W."/>
        </authorList>
    </citation>
    <scope>NUCLEOTIDE SEQUENCE [LARGE SCALE GENOMIC DNA]</scope>
</reference>
<evidence type="ECO:0008006" key="3">
    <source>
        <dbReference type="Google" id="ProtNLM"/>
    </source>
</evidence>
<comment type="caution">
    <text evidence="1">The sequence shown here is derived from an EMBL/GenBank/DDBJ whole genome shotgun (WGS) entry which is preliminary data.</text>
</comment>
<dbReference type="eggNOG" id="ENOG50332G9">
    <property type="taxonomic scope" value="Bacteria"/>
</dbReference>
<protein>
    <recommendedName>
        <fullName evidence="3">DUF3567 domain-containing protein</fullName>
    </recommendedName>
</protein>
<name>A0A011QPP0_ACCRE</name>
<gene>
    <name evidence="1" type="ORF">AW11_00361</name>
</gene>
<dbReference type="STRING" id="1454004.AW11_00361"/>
<organism evidence="1 2">
    <name type="scientific">Accumulibacter regalis</name>
    <dbReference type="NCBI Taxonomy" id="522306"/>
    <lineage>
        <taxon>Bacteria</taxon>
        <taxon>Pseudomonadati</taxon>
        <taxon>Pseudomonadota</taxon>
        <taxon>Betaproteobacteria</taxon>
        <taxon>Candidatus Accumulibacter</taxon>
    </lineage>
</organism>